<keyword evidence="4" id="KW-0862">Zinc</keyword>
<sequence length="276" mass="31423">MKLGKFEISIISDGLFWLDGGAMFGVVPKVLWNKLTPADELNRIKLALNCLLIKTPDKKIIVDTGIGDKLKDRFKEMYRIEREQGLLGALKNLGIRPEEIDFVINTHLHFDHCGGNTYKKDGDIVPTFPAAVYIIQKQEWDDALHPNERTRASYLSENFLPIEKTGQLKLVEGDYEVVPGIKAISTSGHTKGHQSVFIESEDKKAIYFGDLIPTASHIKIPYVMGYDLFPLEVIENKKRLLQKAEQEGWLLIFEHDPKKTFGYLEQKDGRPVFKPL</sequence>
<dbReference type="Pfam" id="PF00753">
    <property type="entry name" value="Lactamase_B"/>
    <property type="match status" value="1"/>
</dbReference>
<dbReference type="PANTHER" id="PTHR42978">
    <property type="entry name" value="QUORUM-QUENCHING LACTONASE YTNP-RELATED-RELATED"/>
    <property type="match status" value="1"/>
</dbReference>
<dbReference type="Proteomes" id="UP000885826">
    <property type="component" value="Unassembled WGS sequence"/>
</dbReference>
<feature type="domain" description="Metallo-beta-lactamase" evidence="5">
    <location>
        <begin position="47"/>
        <end position="255"/>
    </location>
</feature>
<evidence type="ECO:0000259" key="5">
    <source>
        <dbReference type="SMART" id="SM00849"/>
    </source>
</evidence>
<dbReference type="CDD" id="cd16281">
    <property type="entry name" value="metallo-hydrolase-like_MBL-fold"/>
    <property type="match status" value="1"/>
</dbReference>
<evidence type="ECO:0000256" key="1">
    <source>
        <dbReference type="ARBA" id="ARBA00007749"/>
    </source>
</evidence>
<proteinExistence type="inferred from homology"/>
<protein>
    <submittedName>
        <fullName evidence="6">MBL fold metallo-hydrolase</fullName>
    </submittedName>
</protein>
<evidence type="ECO:0000256" key="4">
    <source>
        <dbReference type="ARBA" id="ARBA00022833"/>
    </source>
</evidence>
<dbReference type="AlphaFoldDB" id="A0A9C9EMU8"/>
<dbReference type="InterPro" id="IPR051013">
    <property type="entry name" value="MBL_superfamily_lactonases"/>
</dbReference>
<keyword evidence="2" id="KW-0479">Metal-binding</keyword>
<dbReference type="Gene3D" id="3.60.15.10">
    <property type="entry name" value="Ribonuclease Z/Hydroxyacylglutathione hydrolase-like"/>
    <property type="match status" value="1"/>
</dbReference>
<comment type="similarity">
    <text evidence="1">Belongs to the metallo-beta-lactamase superfamily.</text>
</comment>
<dbReference type="InterPro" id="IPR036866">
    <property type="entry name" value="RibonucZ/Hydroxyglut_hydro"/>
</dbReference>
<evidence type="ECO:0000256" key="2">
    <source>
        <dbReference type="ARBA" id="ARBA00022723"/>
    </source>
</evidence>
<evidence type="ECO:0000313" key="6">
    <source>
        <dbReference type="EMBL" id="HEC78840.1"/>
    </source>
</evidence>
<keyword evidence="3" id="KW-0378">Hydrolase</keyword>
<dbReference type="GO" id="GO:0016787">
    <property type="term" value="F:hydrolase activity"/>
    <property type="evidence" value="ECO:0007669"/>
    <property type="project" value="UniProtKB-KW"/>
</dbReference>
<dbReference type="GO" id="GO:0046872">
    <property type="term" value="F:metal ion binding"/>
    <property type="evidence" value="ECO:0007669"/>
    <property type="project" value="UniProtKB-KW"/>
</dbReference>
<gene>
    <name evidence="6" type="ORF">ENI34_06820</name>
</gene>
<accession>A0A9C9EMU8</accession>
<evidence type="ECO:0000256" key="3">
    <source>
        <dbReference type="ARBA" id="ARBA00022801"/>
    </source>
</evidence>
<organism evidence="6 7">
    <name type="scientific">candidate division WOR-3 bacterium</name>
    <dbReference type="NCBI Taxonomy" id="2052148"/>
    <lineage>
        <taxon>Bacteria</taxon>
        <taxon>Bacteria division WOR-3</taxon>
    </lineage>
</organism>
<dbReference type="SUPFAM" id="SSF56281">
    <property type="entry name" value="Metallo-hydrolase/oxidoreductase"/>
    <property type="match status" value="1"/>
</dbReference>
<reference evidence="6" key="1">
    <citation type="journal article" date="2020" name="mSystems">
        <title>Genome- and Community-Level Interaction Insights into Carbon Utilization and Element Cycling Functions of Hydrothermarchaeota in Hydrothermal Sediment.</title>
        <authorList>
            <person name="Zhou Z."/>
            <person name="Liu Y."/>
            <person name="Xu W."/>
            <person name="Pan J."/>
            <person name="Luo Z.H."/>
            <person name="Li M."/>
        </authorList>
    </citation>
    <scope>NUCLEOTIDE SEQUENCE</scope>
    <source>
        <strain evidence="6">HyVt-388</strain>
    </source>
</reference>
<dbReference type="SMART" id="SM00849">
    <property type="entry name" value="Lactamase_B"/>
    <property type="match status" value="1"/>
</dbReference>
<comment type="caution">
    <text evidence="6">The sequence shown here is derived from an EMBL/GenBank/DDBJ whole genome shotgun (WGS) entry which is preliminary data.</text>
</comment>
<dbReference type="InterPro" id="IPR001279">
    <property type="entry name" value="Metallo-B-lactamas"/>
</dbReference>
<dbReference type="EMBL" id="DRIG01000072">
    <property type="protein sequence ID" value="HEC78840.1"/>
    <property type="molecule type" value="Genomic_DNA"/>
</dbReference>
<name>A0A9C9EMU8_UNCW3</name>
<evidence type="ECO:0000313" key="7">
    <source>
        <dbReference type="Proteomes" id="UP000885826"/>
    </source>
</evidence>
<dbReference type="PANTHER" id="PTHR42978:SF6">
    <property type="entry name" value="QUORUM-QUENCHING LACTONASE YTNP-RELATED"/>
    <property type="match status" value="1"/>
</dbReference>